<dbReference type="Proteomes" id="UP000018211">
    <property type="component" value="Unassembled WGS sequence"/>
</dbReference>
<protein>
    <submittedName>
        <fullName evidence="3">1-acylglycerol-3-phosphate O-acyltransferase (Modular protein)</fullName>
        <ecNumber evidence="3">2.3.1.51</ecNumber>
    </submittedName>
</protein>
<dbReference type="InterPro" id="IPR016181">
    <property type="entry name" value="Acyl_CoA_acyltransferase"/>
</dbReference>
<dbReference type="InterPro" id="IPR051531">
    <property type="entry name" value="N-acetyltransferase"/>
</dbReference>
<dbReference type="CDD" id="cd07989">
    <property type="entry name" value="LPLAT_AGPAT-like"/>
    <property type="match status" value="1"/>
</dbReference>
<feature type="domain" description="N-acetyltransferase" evidence="2">
    <location>
        <begin position="231"/>
        <end position="387"/>
    </location>
</feature>
<organism evidence="3 4">
    <name type="scientific">Vibrio nigripulchritudo SOn1</name>
    <dbReference type="NCBI Taxonomy" id="1238450"/>
    <lineage>
        <taxon>Bacteria</taxon>
        <taxon>Pseudomonadati</taxon>
        <taxon>Pseudomonadota</taxon>
        <taxon>Gammaproteobacteria</taxon>
        <taxon>Vibrionales</taxon>
        <taxon>Vibrionaceae</taxon>
        <taxon>Vibrio</taxon>
    </lineage>
</organism>
<dbReference type="SMART" id="SM00563">
    <property type="entry name" value="PlsC"/>
    <property type="match status" value="1"/>
</dbReference>
<dbReference type="Pfam" id="PF13302">
    <property type="entry name" value="Acetyltransf_3"/>
    <property type="match status" value="1"/>
</dbReference>
<dbReference type="SUPFAM" id="SSF69593">
    <property type="entry name" value="Glycerol-3-phosphate (1)-acyltransferase"/>
    <property type="match status" value="1"/>
</dbReference>
<dbReference type="PANTHER" id="PTHR43792">
    <property type="entry name" value="GNAT FAMILY, PUTATIVE (AFU_ORTHOLOGUE AFUA_3G00765)-RELATED-RELATED"/>
    <property type="match status" value="1"/>
</dbReference>
<accession>A0AAV2VXD4</accession>
<keyword evidence="1" id="KW-1133">Transmembrane helix</keyword>
<proteinExistence type="predicted"/>
<name>A0AAV2VXD4_9VIBR</name>
<evidence type="ECO:0000256" key="1">
    <source>
        <dbReference type="SAM" id="Phobius"/>
    </source>
</evidence>
<dbReference type="InterPro" id="IPR002123">
    <property type="entry name" value="Plipid/glycerol_acylTrfase"/>
</dbReference>
<feature type="transmembrane region" description="Helical" evidence="1">
    <location>
        <begin position="7"/>
        <end position="24"/>
    </location>
</feature>
<dbReference type="InterPro" id="IPR000182">
    <property type="entry name" value="GNAT_dom"/>
</dbReference>
<keyword evidence="1" id="KW-0472">Membrane</keyword>
<reference evidence="3 4" key="1">
    <citation type="journal article" date="2013" name="ISME J.">
        <title>Comparative genomics of pathogenic lineages of Vibrio nigripulchritudo identifies virulence-associated traits.</title>
        <authorList>
            <person name="Goudenege D."/>
            <person name="Labreuche Y."/>
            <person name="Krin E."/>
            <person name="Ansquer D."/>
            <person name="Mangenot S."/>
            <person name="Calteau A."/>
            <person name="Medigue C."/>
            <person name="Mazel D."/>
            <person name="Polz M.F."/>
            <person name="Le Roux F."/>
        </authorList>
    </citation>
    <scope>NUCLEOTIDE SEQUENCE [LARGE SCALE GENOMIC DNA]</scope>
    <source>
        <strain evidence="3 4">SOn1</strain>
    </source>
</reference>
<keyword evidence="1" id="KW-0812">Transmembrane</keyword>
<evidence type="ECO:0000313" key="4">
    <source>
        <dbReference type="Proteomes" id="UP000018211"/>
    </source>
</evidence>
<evidence type="ECO:0000259" key="2">
    <source>
        <dbReference type="PROSITE" id="PS51186"/>
    </source>
</evidence>
<sequence>MNRLIKVLFFALVVKPFVLVVIGLNTRGRENLPGQGGYVVIANHNSHLDTLVLMSLFPLSQIHKIRPVAAADYFLEQGGFKAWFANVCIGILALDRQGKSDRNALFDECHKAIHNGDILILFPEGSRGNPEEFSELKKGIFYLVDQHPETSIIPVMMHGLGKAMPKGSKIPVPFNCDCIIGEPLPRSDSADTFLDTIIESFTELSEHCLTRDKNKALEFNQPDLVVKTERLMIRPVAPEDKEDLLGYLSNPNVAQYLPDGIYDETKVDAWLEEQLETSPVAYTLIENKSDTAIGHIHFHPTFNDYTYEIGWVIHPDSQKKGYAFEAAKALMEHGFAKMNIQRIVATCQPENTASYQLMEKLGMRREGHFKQCIQRSNGEWWDEYFYAILKTEM</sequence>
<dbReference type="EMBL" id="CAOF01000172">
    <property type="protein sequence ID" value="CCO49011.1"/>
    <property type="molecule type" value="Genomic_DNA"/>
</dbReference>
<comment type="caution">
    <text evidence="3">The sequence shown here is derived from an EMBL/GenBank/DDBJ whole genome shotgun (WGS) entry which is preliminary data.</text>
</comment>
<dbReference type="SUPFAM" id="SSF55729">
    <property type="entry name" value="Acyl-CoA N-acyltransferases (Nat)"/>
    <property type="match status" value="1"/>
</dbReference>
<keyword evidence="3" id="KW-0012">Acyltransferase</keyword>
<gene>
    <name evidence="3" type="ORF">VIBNISOn1_770032</name>
</gene>
<dbReference type="Pfam" id="PF01553">
    <property type="entry name" value="Acyltransferase"/>
    <property type="match status" value="1"/>
</dbReference>
<dbReference type="GO" id="GO:0003841">
    <property type="term" value="F:1-acylglycerol-3-phosphate O-acyltransferase activity"/>
    <property type="evidence" value="ECO:0007669"/>
    <property type="project" value="UniProtKB-EC"/>
</dbReference>
<dbReference type="PROSITE" id="PS51186">
    <property type="entry name" value="GNAT"/>
    <property type="match status" value="1"/>
</dbReference>
<dbReference type="EC" id="2.3.1.51" evidence="3"/>
<evidence type="ECO:0000313" key="3">
    <source>
        <dbReference type="EMBL" id="CCO49011.1"/>
    </source>
</evidence>
<keyword evidence="3" id="KW-0808">Transferase</keyword>
<dbReference type="AlphaFoldDB" id="A0AAV2VXD4"/>
<dbReference type="Gene3D" id="3.40.630.30">
    <property type="match status" value="1"/>
</dbReference>
<dbReference type="PANTHER" id="PTHR43792:SF5">
    <property type="entry name" value="RIBOSOMAL-PROTEIN-SERINE ACETYLTRANSFERASE"/>
    <property type="match status" value="1"/>
</dbReference>